<accession>A0A2N0NZ18</accession>
<dbReference type="Proteomes" id="UP000232722">
    <property type="component" value="Unassembled WGS sequence"/>
</dbReference>
<proteinExistence type="predicted"/>
<organism evidence="1 2">
    <name type="scientific">Rhizophagus irregularis</name>
    <dbReference type="NCBI Taxonomy" id="588596"/>
    <lineage>
        <taxon>Eukaryota</taxon>
        <taxon>Fungi</taxon>
        <taxon>Fungi incertae sedis</taxon>
        <taxon>Mucoromycota</taxon>
        <taxon>Glomeromycotina</taxon>
        <taxon>Glomeromycetes</taxon>
        <taxon>Glomerales</taxon>
        <taxon>Glomeraceae</taxon>
        <taxon>Rhizophagus</taxon>
    </lineage>
</organism>
<dbReference type="VEuPathDB" id="FungiDB:RhiirFUN_011465"/>
<evidence type="ECO:0000313" key="1">
    <source>
        <dbReference type="EMBL" id="PKB99824.1"/>
    </source>
</evidence>
<reference evidence="1 2" key="1">
    <citation type="submission" date="2016-04" db="EMBL/GenBank/DDBJ databases">
        <title>Genome analyses suggest a sexual origin of heterokaryosis in a supposedly ancient asexual fungus.</title>
        <authorList>
            <person name="Ropars J."/>
            <person name="Sedzielewska K."/>
            <person name="Noel J."/>
            <person name="Charron P."/>
            <person name="Farinelli L."/>
            <person name="Marton T."/>
            <person name="Kruger M."/>
            <person name="Pelin A."/>
            <person name="Brachmann A."/>
            <person name="Corradi N."/>
        </authorList>
    </citation>
    <scope>NUCLEOTIDE SEQUENCE [LARGE SCALE GENOMIC DNA]</scope>
    <source>
        <strain evidence="1 2">A5</strain>
    </source>
</reference>
<dbReference type="VEuPathDB" id="FungiDB:RhiirA1_402293"/>
<sequence length="153" mass="18359">MYALLAAESEDIINKLFNNIQMADENTSDWIEFYRQKWVIASLNKWDARKIARSVQSNKRKGNNITYQNTRNKSFKEKEQKTIAIDTDVEEDCCEDDNYEKNNHNKENELTLRVKELEYREKDLASKEREIVLREREAKFVKWNYIIVKKSVN</sequence>
<evidence type="ECO:0000313" key="2">
    <source>
        <dbReference type="Proteomes" id="UP000232722"/>
    </source>
</evidence>
<comment type="caution">
    <text evidence="1">The sequence shown here is derived from an EMBL/GenBank/DDBJ whole genome shotgun (WGS) entry which is preliminary data.</text>
</comment>
<dbReference type="EMBL" id="LLXJ01002060">
    <property type="protein sequence ID" value="PKB99824.1"/>
    <property type="molecule type" value="Genomic_DNA"/>
</dbReference>
<name>A0A2N0NZ18_9GLOM</name>
<protein>
    <submittedName>
        <fullName evidence="1">Uncharacterized protein</fullName>
    </submittedName>
</protein>
<dbReference type="AlphaFoldDB" id="A0A2N0NZ18"/>
<gene>
    <name evidence="1" type="ORF">RhiirA5_429114</name>
</gene>
<reference evidence="1 2" key="2">
    <citation type="submission" date="2017-09" db="EMBL/GenBank/DDBJ databases">
        <title>Extensive intraspecific genome diversity in a model arbuscular mycorrhizal fungus.</title>
        <authorList>
            <person name="Chen E.C."/>
            <person name="Morin E."/>
            <person name="Beaudet D."/>
            <person name="Noel J."/>
            <person name="Ndikumana S."/>
            <person name="Charron P."/>
            <person name="St-Onge C."/>
            <person name="Giorgi J."/>
            <person name="Grigoriev I.V."/>
            <person name="Roux C."/>
            <person name="Martin F.M."/>
            <person name="Corradi N."/>
        </authorList>
    </citation>
    <scope>NUCLEOTIDE SEQUENCE [LARGE SCALE GENOMIC DNA]</scope>
    <source>
        <strain evidence="1 2">A5</strain>
    </source>
</reference>